<evidence type="ECO:0000256" key="2">
    <source>
        <dbReference type="ARBA" id="ARBA00022833"/>
    </source>
</evidence>
<dbReference type="Proteomes" id="UP000005238">
    <property type="component" value="Unassembled WGS sequence"/>
</dbReference>
<protein>
    <recommendedName>
        <fullName evidence="4">Alcohol dehydrogenase-like C-terminal domain-containing protein</fullName>
    </recommendedName>
</protein>
<proteinExistence type="predicted"/>
<dbReference type="GO" id="GO:0016616">
    <property type="term" value="F:oxidoreductase activity, acting on the CH-OH group of donors, NAD or NADP as acceptor"/>
    <property type="evidence" value="ECO:0000318"/>
    <property type="project" value="GO_Central"/>
</dbReference>
<keyword evidence="6" id="KW-1185">Reference proteome</keyword>
<evidence type="ECO:0000256" key="3">
    <source>
        <dbReference type="ARBA" id="ARBA00023002"/>
    </source>
</evidence>
<sequence>MYGVQVYSSPVTGSFESADFDARHFETLWSQVECGRAYTVPVVASTLYTPVAGTALLNVVWLAIAGLHVCRAVGNARFLSLFFGIGTLANRPCEECTDGENAFCNRSVITYEAKYEDGLMAFGGYADYKHSVKPGDRGGVIGIGGLGHLAIQFTRALGATPVAFSRSANKEKEIRALGAEEFYNVSDPEDEKTAGNSVNMLLLTADANSLPFSTYLSLVKKCGTFIMVSMPNDEVKFKPMFVVAKGIKWVSSLIGSIQDVKDILELASKKNPVYKKKFGKELRERIAAEMSGDYGELLSVFDARD</sequence>
<reference evidence="6" key="1">
    <citation type="journal article" date="2006" name="Science">
        <title>Phytophthora genome sequences uncover evolutionary origins and mechanisms of pathogenesis.</title>
        <authorList>
            <person name="Tyler B.M."/>
            <person name="Tripathy S."/>
            <person name="Zhang X."/>
            <person name="Dehal P."/>
            <person name="Jiang R.H."/>
            <person name="Aerts A."/>
            <person name="Arredondo F.D."/>
            <person name="Baxter L."/>
            <person name="Bensasson D."/>
            <person name="Beynon J.L."/>
            <person name="Chapman J."/>
            <person name="Damasceno C.M."/>
            <person name="Dorrance A.E."/>
            <person name="Dou D."/>
            <person name="Dickerman A.W."/>
            <person name="Dubchak I.L."/>
            <person name="Garbelotto M."/>
            <person name="Gijzen M."/>
            <person name="Gordon S.G."/>
            <person name="Govers F."/>
            <person name="Grunwald N.J."/>
            <person name="Huang W."/>
            <person name="Ivors K.L."/>
            <person name="Jones R.W."/>
            <person name="Kamoun S."/>
            <person name="Krampis K."/>
            <person name="Lamour K.H."/>
            <person name="Lee M.K."/>
            <person name="McDonald W.H."/>
            <person name="Medina M."/>
            <person name="Meijer H.J."/>
            <person name="Nordberg E.K."/>
            <person name="Maclean D.J."/>
            <person name="Ospina-Giraldo M.D."/>
            <person name="Morris P.F."/>
            <person name="Phuntumart V."/>
            <person name="Putnam N.H."/>
            <person name="Rash S."/>
            <person name="Rose J.K."/>
            <person name="Sakihama Y."/>
            <person name="Salamov A.A."/>
            <person name="Savidor A."/>
            <person name="Scheuring C.F."/>
            <person name="Smith B.M."/>
            <person name="Sobral B.W."/>
            <person name="Terry A."/>
            <person name="Torto-Alalibo T.A."/>
            <person name="Win J."/>
            <person name="Xu Z."/>
            <person name="Zhang H."/>
            <person name="Grigoriev I.V."/>
            <person name="Rokhsar D.S."/>
            <person name="Boore J.L."/>
        </authorList>
    </citation>
    <scope>NUCLEOTIDE SEQUENCE [LARGE SCALE GENOMIC DNA]</scope>
    <source>
        <strain evidence="6">Pr102</strain>
    </source>
</reference>
<dbReference type="GO" id="GO:0046872">
    <property type="term" value="F:metal ion binding"/>
    <property type="evidence" value="ECO:0007669"/>
    <property type="project" value="UniProtKB-KW"/>
</dbReference>
<feature type="domain" description="Alcohol dehydrogenase-like C-terminal" evidence="4">
    <location>
        <begin position="145"/>
        <end position="268"/>
    </location>
</feature>
<keyword evidence="1" id="KW-0479">Metal-binding</keyword>
<dbReference type="VEuPathDB" id="FungiDB:KRP23_1389"/>
<dbReference type="EnsemblProtists" id="Phyra79906">
    <property type="protein sequence ID" value="Phyra79906"/>
    <property type="gene ID" value="Phyra79906"/>
</dbReference>
<dbReference type="FunFam" id="3.40.50.720:FF:001522">
    <property type="entry name" value="Uncharacterized protein"/>
    <property type="match status" value="1"/>
</dbReference>
<dbReference type="HOGENOM" id="CLU_026673_20_3_1"/>
<dbReference type="InterPro" id="IPR013149">
    <property type="entry name" value="ADH-like_C"/>
</dbReference>
<evidence type="ECO:0000313" key="6">
    <source>
        <dbReference type="Proteomes" id="UP000005238"/>
    </source>
</evidence>
<dbReference type="EMBL" id="DS566041">
    <property type="status" value="NOT_ANNOTATED_CDS"/>
    <property type="molecule type" value="Genomic_DNA"/>
</dbReference>
<dbReference type="PANTHER" id="PTHR42683">
    <property type="entry name" value="ALDEHYDE REDUCTASE"/>
    <property type="match status" value="1"/>
</dbReference>
<dbReference type="Gene3D" id="3.90.180.10">
    <property type="entry name" value="Medium-chain alcohol dehydrogenases, catalytic domain"/>
    <property type="match status" value="1"/>
</dbReference>
<organism evidence="5 6">
    <name type="scientific">Phytophthora ramorum</name>
    <name type="common">Sudden oak death agent</name>
    <dbReference type="NCBI Taxonomy" id="164328"/>
    <lineage>
        <taxon>Eukaryota</taxon>
        <taxon>Sar</taxon>
        <taxon>Stramenopiles</taxon>
        <taxon>Oomycota</taxon>
        <taxon>Peronosporomycetes</taxon>
        <taxon>Peronosporales</taxon>
        <taxon>Peronosporaceae</taxon>
        <taxon>Phytophthora</taxon>
    </lineage>
</organism>
<dbReference type="AlphaFoldDB" id="H3GSE2"/>
<name>H3GSE2_PHYRM</name>
<evidence type="ECO:0000256" key="1">
    <source>
        <dbReference type="ARBA" id="ARBA00022723"/>
    </source>
</evidence>
<dbReference type="Pfam" id="PF00107">
    <property type="entry name" value="ADH_zinc_N"/>
    <property type="match status" value="1"/>
</dbReference>
<evidence type="ECO:0000313" key="5">
    <source>
        <dbReference type="EnsemblProtists" id="Phyra79906"/>
    </source>
</evidence>
<dbReference type="Gene3D" id="3.40.50.720">
    <property type="entry name" value="NAD(P)-binding Rossmann-like Domain"/>
    <property type="match status" value="1"/>
</dbReference>
<keyword evidence="2" id="KW-0862">Zinc</keyword>
<dbReference type="InParanoid" id="H3GSE2"/>
<dbReference type="STRING" id="164328.H3GSE2"/>
<evidence type="ECO:0000259" key="4">
    <source>
        <dbReference type="Pfam" id="PF00107"/>
    </source>
</evidence>
<dbReference type="eggNOG" id="KOG0023">
    <property type="taxonomic scope" value="Eukaryota"/>
</dbReference>
<dbReference type="InterPro" id="IPR047109">
    <property type="entry name" value="CAD-like"/>
</dbReference>
<dbReference type="SUPFAM" id="SSF51735">
    <property type="entry name" value="NAD(P)-binding Rossmann-fold domains"/>
    <property type="match status" value="1"/>
</dbReference>
<accession>H3GSE2</accession>
<reference evidence="5" key="2">
    <citation type="submission" date="2015-06" db="UniProtKB">
        <authorList>
            <consortium name="EnsemblProtists"/>
        </authorList>
    </citation>
    <scope>IDENTIFICATION</scope>
    <source>
        <strain evidence="5">Pr102</strain>
    </source>
</reference>
<dbReference type="InterPro" id="IPR036291">
    <property type="entry name" value="NAD(P)-bd_dom_sf"/>
</dbReference>
<dbReference type="VEuPathDB" id="FungiDB:KRP22_1247"/>
<keyword evidence="3" id="KW-0560">Oxidoreductase</keyword>